<accession>A0A7S4VTG1</accession>
<dbReference type="Gene3D" id="2.40.70.10">
    <property type="entry name" value="Acid Proteases"/>
    <property type="match status" value="2"/>
</dbReference>
<feature type="compositionally biased region" description="Low complexity" evidence="1">
    <location>
        <begin position="134"/>
        <end position="155"/>
    </location>
</feature>
<evidence type="ECO:0000256" key="1">
    <source>
        <dbReference type="SAM" id="MobiDB-lite"/>
    </source>
</evidence>
<feature type="compositionally biased region" description="Polar residues" evidence="1">
    <location>
        <begin position="546"/>
        <end position="555"/>
    </location>
</feature>
<dbReference type="InterPro" id="IPR034122">
    <property type="entry name" value="Retropepsin-like_bacterial"/>
</dbReference>
<dbReference type="EMBL" id="HBNS01059086">
    <property type="protein sequence ID" value="CAE4664807.1"/>
    <property type="molecule type" value="Transcribed_RNA"/>
</dbReference>
<sequence>MIFFSSYSSGWRVLVFCQITFSAFNVCREVSAFSLLPTVPLSNLAAPRTVSASFVGRRNCNINVHFYNAPYNKRMSLFSSGSDEEEAMLSDIKAMRVKELKVELKSLGIGTEDAFEKEELVQRLFKARKEGRVASSSDGTTATTTTKTTAQTVASPPSSTSILSVPLTFRSLDSFRSVDASNSEEVFVRPSPGQFATLQADLPNGKYLTLLVDTACSGVVLRPSSVRNLGIPTFKAPGSMTAAGGTVGNTEVAQINQMIIAGNSFGPMPAAVQDIGALPSVMDGIIGLSFLNQFACVDIDFANGKLILDKGNANPPIPGGLSIISAGTMKLARIGIWIADVTFDGRSPVKMLVDTGAAATLFNWKGITDLGLSRNSPEISLNTNVGAVGADNVALRLTHRYVLNRSFNFEGSGVDLEGDTVNIDIGDIPVLDVLKGEGVGGILGADLFMKCDVVRLNLSGGSGKIALFKQTTDQKQQEQKQHETPAQNFPSADTAAEEPVAKREKKKKRQQEQYETPAQNFPSANTAAEEPVAKREKKKKRQQEQYETPAQNFPSVDTAAEEPVAKKEKKKKRRTYD</sequence>
<evidence type="ECO:0000313" key="2">
    <source>
        <dbReference type="EMBL" id="CAE4664807.1"/>
    </source>
</evidence>
<dbReference type="InterPro" id="IPR021109">
    <property type="entry name" value="Peptidase_aspartic_dom_sf"/>
</dbReference>
<dbReference type="AlphaFoldDB" id="A0A7S4VTG1"/>
<feature type="region of interest" description="Disordered" evidence="1">
    <location>
        <begin position="132"/>
        <end position="160"/>
    </location>
</feature>
<evidence type="ECO:0008006" key="3">
    <source>
        <dbReference type="Google" id="ProtNLM"/>
    </source>
</evidence>
<dbReference type="CDD" id="cd05483">
    <property type="entry name" value="retropepsin_like_bacteria"/>
    <property type="match status" value="1"/>
</dbReference>
<name>A0A7S4VTG1_9STRA</name>
<proteinExistence type="predicted"/>
<dbReference type="SUPFAM" id="SSF50630">
    <property type="entry name" value="Acid proteases"/>
    <property type="match status" value="1"/>
</dbReference>
<organism evidence="2">
    <name type="scientific">Ditylum brightwellii</name>
    <dbReference type="NCBI Taxonomy" id="49249"/>
    <lineage>
        <taxon>Eukaryota</taxon>
        <taxon>Sar</taxon>
        <taxon>Stramenopiles</taxon>
        <taxon>Ochrophyta</taxon>
        <taxon>Bacillariophyta</taxon>
        <taxon>Mediophyceae</taxon>
        <taxon>Lithodesmiophycidae</taxon>
        <taxon>Lithodesmiales</taxon>
        <taxon>Lithodesmiaceae</taxon>
        <taxon>Ditylum</taxon>
    </lineage>
</organism>
<feature type="compositionally biased region" description="Basic residues" evidence="1">
    <location>
        <begin position="567"/>
        <end position="577"/>
    </location>
</feature>
<protein>
    <recommendedName>
        <fullName evidence="3">SAP domain-containing protein</fullName>
    </recommendedName>
</protein>
<feature type="compositionally biased region" description="Polar residues" evidence="1">
    <location>
        <begin position="514"/>
        <end position="526"/>
    </location>
</feature>
<feature type="region of interest" description="Disordered" evidence="1">
    <location>
        <begin position="470"/>
        <end position="577"/>
    </location>
</feature>
<gene>
    <name evidence="2" type="ORF">DBRI00130_LOCUS42482</name>
</gene>
<dbReference type="Pfam" id="PF13650">
    <property type="entry name" value="Asp_protease_2"/>
    <property type="match status" value="1"/>
</dbReference>
<reference evidence="2" key="1">
    <citation type="submission" date="2021-01" db="EMBL/GenBank/DDBJ databases">
        <authorList>
            <person name="Corre E."/>
            <person name="Pelletier E."/>
            <person name="Niang G."/>
            <person name="Scheremetjew M."/>
            <person name="Finn R."/>
            <person name="Kale V."/>
            <person name="Holt S."/>
            <person name="Cochrane G."/>
            <person name="Meng A."/>
            <person name="Brown T."/>
            <person name="Cohen L."/>
        </authorList>
    </citation>
    <scope>NUCLEOTIDE SEQUENCE</scope>
    <source>
        <strain evidence="2">GSO104</strain>
    </source>
</reference>